<proteinExistence type="predicted"/>
<feature type="transmembrane region" description="Helical" evidence="1">
    <location>
        <begin position="409"/>
        <end position="434"/>
    </location>
</feature>
<gene>
    <name evidence="2" type="ORF">RCC75_10775</name>
    <name evidence="3" type="ORF">RCG00_08590</name>
</gene>
<feature type="transmembrane region" description="Helical" evidence="1">
    <location>
        <begin position="365"/>
        <end position="389"/>
    </location>
</feature>
<feature type="transmembrane region" description="Helical" evidence="1">
    <location>
        <begin position="234"/>
        <end position="252"/>
    </location>
</feature>
<dbReference type="Proteomes" id="UP001229862">
    <property type="component" value="Chromosome"/>
</dbReference>
<dbReference type="SUPFAM" id="SSF81442">
    <property type="entry name" value="Cytochrome c oxidase subunit I-like"/>
    <property type="match status" value="1"/>
</dbReference>
<dbReference type="EMBL" id="JAVFKN010000013">
    <property type="protein sequence ID" value="MDQ5769015.1"/>
    <property type="molecule type" value="Genomic_DNA"/>
</dbReference>
<dbReference type="AlphaFoldDB" id="A0AA51MU55"/>
<dbReference type="Pfam" id="PF00115">
    <property type="entry name" value="COX1"/>
    <property type="match status" value="1"/>
</dbReference>
<feature type="transmembrane region" description="Helical" evidence="1">
    <location>
        <begin position="332"/>
        <end position="353"/>
    </location>
</feature>
<sequence>MPFILPDPQGHARDLAANWLKLGIFALLAAGMFSLLLVMSRTPAVQEVIPWLDFFHTALVVHVVLSVLVWFLAFAGVLWTASSTIASPWWDKTILAVTALGAGLIVVSPFTGDGHPLLNNYVPILQQPVFLLGLGIFGAGFVGLIIRTLMVAGWETPPQAGIYFSVVSAAVAVLALLMTGVNLPDQYSGEAFYELLFWGAGHTLQFTHTFLLMVAWLWLAQATGIRIGLAARPVKWLLGVMLLPVLVVPWIYVQYDVASAEHRAAFTDLMKYGGLTSLPLGFVVVWSLLRASRVTAPELRPLRNALYASIVLFAAGGVIGFLIHGVNVVIPAHYHGSIVGVTLAFMGLTYYLLPRLGFQSVTSKWAVWQPYIYGGGQLMHILGLAWSGGYGVQRKTAGAAQGLENLPQILGMGMMGLGGLIAIIGGGIFVVVVLRAMLAKPYNQPAT</sequence>
<name>A0AA51MU55_9GAMM</name>
<dbReference type="GO" id="GO:0004129">
    <property type="term" value="F:cytochrome-c oxidase activity"/>
    <property type="evidence" value="ECO:0007669"/>
    <property type="project" value="InterPro"/>
</dbReference>
<reference evidence="3 4" key="1">
    <citation type="submission" date="2023-08" db="EMBL/GenBank/DDBJ databases">
        <title>New molecular markers tilS and rpoB for phylogenetic and monitoring studies of the genus Thiothrix biodiversity.</title>
        <authorList>
            <person name="Ravin N.V."/>
            <person name="Smolyakov D."/>
            <person name="Markov N.D."/>
            <person name="Beletsky A.V."/>
            <person name="Mardanov A.V."/>
            <person name="Rudenko T.S."/>
            <person name="Grabovich M.Y."/>
        </authorList>
    </citation>
    <scope>NUCLEOTIDE SEQUENCE</scope>
    <source>
        <strain evidence="3">DNT52</strain>
        <strain evidence="2 4">H33</strain>
    </source>
</reference>
<dbReference type="InterPro" id="IPR000883">
    <property type="entry name" value="Cyt_C_Oxase_1"/>
</dbReference>
<feature type="transmembrane region" description="Helical" evidence="1">
    <location>
        <begin position="304"/>
        <end position="326"/>
    </location>
</feature>
<feature type="transmembrane region" description="Helical" evidence="1">
    <location>
        <begin position="272"/>
        <end position="292"/>
    </location>
</feature>
<evidence type="ECO:0000313" key="3">
    <source>
        <dbReference type="EMBL" id="WML88426.1"/>
    </source>
</evidence>
<dbReference type="GO" id="GO:0020037">
    <property type="term" value="F:heme binding"/>
    <property type="evidence" value="ECO:0007669"/>
    <property type="project" value="InterPro"/>
</dbReference>
<keyword evidence="4" id="KW-1185">Reference proteome</keyword>
<feature type="transmembrane region" description="Helical" evidence="1">
    <location>
        <begin position="93"/>
        <end position="110"/>
    </location>
</feature>
<evidence type="ECO:0000256" key="1">
    <source>
        <dbReference type="SAM" id="Phobius"/>
    </source>
</evidence>
<evidence type="ECO:0000313" key="2">
    <source>
        <dbReference type="EMBL" id="MDQ5769015.1"/>
    </source>
</evidence>
<feature type="transmembrane region" description="Helical" evidence="1">
    <location>
        <begin position="203"/>
        <end position="222"/>
    </location>
</feature>
<dbReference type="Gene3D" id="1.20.210.10">
    <property type="entry name" value="Cytochrome c oxidase-like, subunit I domain"/>
    <property type="match status" value="1"/>
</dbReference>
<accession>A0AA51MU55</accession>
<dbReference type="Proteomes" id="UP001223336">
    <property type="component" value="Unassembled WGS sequence"/>
</dbReference>
<feature type="transmembrane region" description="Helical" evidence="1">
    <location>
        <begin position="20"/>
        <end position="39"/>
    </location>
</feature>
<keyword evidence="1" id="KW-0472">Membrane</keyword>
<keyword evidence="1" id="KW-0812">Transmembrane</keyword>
<dbReference type="InterPro" id="IPR036927">
    <property type="entry name" value="Cyt_c_oxase-like_su1_sf"/>
</dbReference>
<dbReference type="RefSeq" id="WP_308134950.1">
    <property type="nucleotide sequence ID" value="NZ_CP133217.1"/>
</dbReference>
<evidence type="ECO:0000313" key="4">
    <source>
        <dbReference type="Proteomes" id="UP001223336"/>
    </source>
</evidence>
<protein>
    <submittedName>
        <fullName evidence="3">Cbb3-type cytochrome c oxidase subunit I</fullName>
    </submittedName>
</protein>
<feature type="transmembrane region" description="Helical" evidence="1">
    <location>
        <begin position="130"/>
        <end position="150"/>
    </location>
</feature>
<feature type="transmembrane region" description="Helical" evidence="1">
    <location>
        <begin position="59"/>
        <end position="81"/>
    </location>
</feature>
<feature type="transmembrane region" description="Helical" evidence="1">
    <location>
        <begin position="162"/>
        <end position="183"/>
    </location>
</feature>
<keyword evidence="1" id="KW-1133">Transmembrane helix</keyword>
<dbReference type="EMBL" id="CP133217">
    <property type="protein sequence ID" value="WML88426.1"/>
    <property type="molecule type" value="Genomic_DNA"/>
</dbReference>
<dbReference type="GO" id="GO:0009060">
    <property type="term" value="P:aerobic respiration"/>
    <property type="evidence" value="ECO:0007669"/>
    <property type="project" value="InterPro"/>
</dbReference>
<organism evidence="3">
    <name type="scientific">Thiothrix subterranea</name>
    <dbReference type="NCBI Taxonomy" id="2735563"/>
    <lineage>
        <taxon>Bacteria</taxon>
        <taxon>Pseudomonadati</taxon>
        <taxon>Pseudomonadota</taxon>
        <taxon>Gammaproteobacteria</taxon>
        <taxon>Thiotrichales</taxon>
        <taxon>Thiotrichaceae</taxon>
        <taxon>Thiothrix</taxon>
    </lineage>
</organism>
<dbReference type="GO" id="GO:0016020">
    <property type="term" value="C:membrane"/>
    <property type="evidence" value="ECO:0007669"/>
    <property type="project" value="InterPro"/>
</dbReference>